<dbReference type="Proteomes" id="UP000591131">
    <property type="component" value="Unassembled WGS sequence"/>
</dbReference>
<evidence type="ECO:0000256" key="1">
    <source>
        <dbReference type="PROSITE-ProRule" id="PRU00175"/>
    </source>
</evidence>
<gene>
    <name evidence="4" type="ORF">FOL47_004243</name>
</gene>
<dbReference type="SMART" id="SM00184">
    <property type="entry name" value="RING"/>
    <property type="match status" value="1"/>
</dbReference>
<dbReference type="OrthoDB" id="430694at2759"/>
<dbReference type="EMBL" id="JAAPAO010000242">
    <property type="protein sequence ID" value="KAF4666130.1"/>
    <property type="molecule type" value="Genomic_DNA"/>
</dbReference>
<dbReference type="InterPro" id="IPR001841">
    <property type="entry name" value="Znf_RING"/>
</dbReference>
<keyword evidence="2" id="KW-0472">Membrane</keyword>
<protein>
    <recommendedName>
        <fullName evidence="3">RING-type domain-containing protein</fullName>
    </recommendedName>
</protein>
<evidence type="ECO:0000259" key="3">
    <source>
        <dbReference type="PROSITE" id="PS50089"/>
    </source>
</evidence>
<feature type="transmembrane region" description="Helical" evidence="2">
    <location>
        <begin position="31"/>
        <end position="54"/>
    </location>
</feature>
<keyword evidence="1" id="KW-0862">Zinc</keyword>
<dbReference type="PROSITE" id="PS50089">
    <property type="entry name" value="ZF_RING_2"/>
    <property type="match status" value="1"/>
</dbReference>
<evidence type="ECO:0000313" key="5">
    <source>
        <dbReference type="Proteomes" id="UP000591131"/>
    </source>
</evidence>
<organism evidence="4 5">
    <name type="scientific">Perkinsus chesapeaki</name>
    <name type="common">Clam parasite</name>
    <name type="synonym">Perkinsus andrewsi</name>
    <dbReference type="NCBI Taxonomy" id="330153"/>
    <lineage>
        <taxon>Eukaryota</taxon>
        <taxon>Sar</taxon>
        <taxon>Alveolata</taxon>
        <taxon>Perkinsozoa</taxon>
        <taxon>Perkinsea</taxon>
        <taxon>Perkinsida</taxon>
        <taxon>Perkinsidae</taxon>
        <taxon>Perkinsus</taxon>
    </lineage>
</organism>
<comment type="caution">
    <text evidence="4">The sequence shown here is derived from an EMBL/GenBank/DDBJ whole genome shotgun (WGS) entry which is preliminary data.</text>
</comment>
<evidence type="ECO:0000313" key="4">
    <source>
        <dbReference type="EMBL" id="KAF4666130.1"/>
    </source>
</evidence>
<sequence>MEPYPLPMVSQNELTSRSRQYSSAGQRRRTYCILVFLAASWLVILAALVGLTVYSNTGSADFSFPVYLVIVWAIAPPLLLQFWKRRSTVFNIGTIKRRKERTPMPEFDSLFKLASPSKGELCPICLGDMDDSVVSKTDLEDGNDTSKNSSDQCNVVESVYCYHKFDKECARVYIEHWGPTAVGAKGDVIRCPVCRASWAPEVNPDEEIGSDGNSLYYYASSNEGSENGSSNRA</sequence>
<accession>A0A7J6M4P7</accession>
<dbReference type="SUPFAM" id="SSF57850">
    <property type="entry name" value="RING/U-box"/>
    <property type="match status" value="1"/>
</dbReference>
<keyword evidence="2" id="KW-1133">Transmembrane helix</keyword>
<dbReference type="InterPro" id="IPR013083">
    <property type="entry name" value="Znf_RING/FYVE/PHD"/>
</dbReference>
<keyword evidence="2" id="KW-0812">Transmembrane</keyword>
<dbReference type="Gene3D" id="3.30.40.10">
    <property type="entry name" value="Zinc/RING finger domain, C3HC4 (zinc finger)"/>
    <property type="match status" value="1"/>
</dbReference>
<evidence type="ECO:0000256" key="2">
    <source>
        <dbReference type="SAM" id="Phobius"/>
    </source>
</evidence>
<keyword evidence="1" id="KW-0863">Zinc-finger</keyword>
<feature type="transmembrane region" description="Helical" evidence="2">
    <location>
        <begin position="66"/>
        <end position="83"/>
    </location>
</feature>
<name>A0A7J6M4P7_PERCH</name>
<feature type="domain" description="RING-type" evidence="3">
    <location>
        <begin position="122"/>
        <end position="195"/>
    </location>
</feature>
<keyword evidence="5" id="KW-1185">Reference proteome</keyword>
<dbReference type="GO" id="GO:0008270">
    <property type="term" value="F:zinc ion binding"/>
    <property type="evidence" value="ECO:0007669"/>
    <property type="project" value="UniProtKB-KW"/>
</dbReference>
<dbReference type="AlphaFoldDB" id="A0A7J6M4P7"/>
<keyword evidence="1" id="KW-0479">Metal-binding</keyword>
<reference evidence="4 5" key="1">
    <citation type="submission" date="2020-04" db="EMBL/GenBank/DDBJ databases">
        <title>Perkinsus chesapeaki whole genome sequence.</title>
        <authorList>
            <person name="Bogema D.R."/>
        </authorList>
    </citation>
    <scope>NUCLEOTIDE SEQUENCE [LARGE SCALE GENOMIC DNA]</scope>
    <source>
        <strain evidence="4">ATCC PRA-425</strain>
    </source>
</reference>
<proteinExistence type="predicted"/>